<reference evidence="1 2" key="2">
    <citation type="journal article" date="2008" name="Bioinformatics">
        <title>Assembly reconciliation.</title>
        <authorList>
            <person name="Zimin A.V."/>
            <person name="Smith D.R."/>
            <person name="Sutton G."/>
            <person name="Yorke J.A."/>
        </authorList>
    </citation>
    <scope>NUCLEOTIDE SEQUENCE [LARGE SCALE GENOMIC DNA]</scope>
    <source>
        <strain evidence="1 2">TSC#14021-0224.01</strain>
    </source>
</reference>
<sequence>MSEVGKELLMRIGLDFNKPLFVLAFILLFALALGAKGQLTEMCQPQLNRRDLFDLAVLHGVKVLVRQIENFNEDQPISSSMMVHITTMVSKHILSGRSISFILRLLYVACRLNKPLANEKKAKAAVGTAYLCLMELGKEKCYSYKEKEEGDFSVEFH</sequence>
<organism evidence="1 2">
    <name type="scientific">Drosophila erecta</name>
    <name type="common">Fruit fly</name>
    <dbReference type="NCBI Taxonomy" id="7220"/>
    <lineage>
        <taxon>Eukaryota</taxon>
        <taxon>Metazoa</taxon>
        <taxon>Ecdysozoa</taxon>
        <taxon>Arthropoda</taxon>
        <taxon>Hexapoda</taxon>
        <taxon>Insecta</taxon>
        <taxon>Pterygota</taxon>
        <taxon>Neoptera</taxon>
        <taxon>Endopterygota</taxon>
        <taxon>Diptera</taxon>
        <taxon>Brachycera</taxon>
        <taxon>Muscomorpha</taxon>
        <taxon>Ephydroidea</taxon>
        <taxon>Drosophilidae</taxon>
        <taxon>Drosophila</taxon>
        <taxon>Sophophora</taxon>
    </lineage>
</organism>
<evidence type="ECO:0000313" key="1">
    <source>
        <dbReference type="EMBL" id="EDV55232.2"/>
    </source>
</evidence>
<name>B3NJS1_DROER</name>
<proteinExistence type="predicted"/>
<gene>
    <name evidence="1" type="primary">Dere\GG21986</name>
    <name evidence="1" type="synonym">dere_GLEANR_6751</name>
    <name evidence="1" type="synonym">GG21986</name>
    <name evidence="1" type="ORF">Dere_GG21986</name>
</gene>
<dbReference type="AlphaFoldDB" id="B3NJS1"/>
<evidence type="ECO:0000313" key="2">
    <source>
        <dbReference type="Proteomes" id="UP000008711"/>
    </source>
</evidence>
<dbReference type="EMBL" id="CH954179">
    <property type="protein sequence ID" value="EDV55232.2"/>
    <property type="molecule type" value="Genomic_DNA"/>
</dbReference>
<dbReference type="Proteomes" id="UP000008711">
    <property type="component" value="Unassembled WGS sequence"/>
</dbReference>
<protein>
    <submittedName>
        <fullName evidence="1">Uncharacterized protein</fullName>
    </submittedName>
</protein>
<dbReference type="HOGENOM" id="CLU_2099441_0_0_1"/>
<keyword evidence="2" id="KW-1185">Reference proteome</keyword>
<accession>B3NJS1</accession>
<dbReference type="OrthoDB" id="7849602at2759"/>
<reference evidence="1 2" key="1">
    <citation type="journal article" date="2007" name="Nature">
        <title>Evolution of genes and genomes on the Drosophila phylogeny.</title>
        <authorList>
            <consortium name="Drosophila 12 Genomes Consortium"/>
            <person name="Clark A.G."/>
            <person name="Eisen M.B."/>
            <person name="Smith D.R."/>
            <person name="Bergman C.M."/>
            <person name="Oliver B."/>
            <person name="Markow T.A."/>
            <person name="Kaufman T.C."/>
            <person name="Kellis M."/>
            <person name="Gelbart W."/>
            <person name="Iyer V.N."/>
            <person name="Pollard D.A."/>
            <person name="Sackton T.B."/>
            <person name="Larracuente A.M."/>
            <person name="Singh N.D."/>
            <person name="Abad J.P."/>
            <person name="Abt D.N."/>
            <person name="Adryan B."/>
            <person name="Aguade M."/>
            <person name="Akashi H."/>
            <person name="Anderson W.W."/>
            <person name="Aquadro C.F."/>
            <person name="Ardell D.H."/>
            <person name="Arguello R."/>
            <person name="Artieri C.G."/>
            <person name="Barbash D.A."/>
            <person name="Barker D."/>
            <person name="Barsanti P."/>
            <person name="Batterham P."/>
            <person name="Batzoglou S."/>
            <person name="Begun D."/>
            <person name="Bhutkar A."/>
            <person name="Blanco E."/>
            <person name="Bosak S.A."/>
            <person name="Bradley R.K."/>
            <person name="Brand A.D."/>
            <person name="Brent M.R."/>
            <person name="Brooks A.N."/>
            <person name="Brown R.H."/>
            <person name="Butlin R.K."/>
            <person name="Caggese C."/>
            <person name="Calvi B.R."/>
            <person name="Bernardo de Carvalho A."/>
            <person name="Caspi A."/>
            <person name="Castrezana S."/>
            <person name="Celniker S.E."/>
            <person name="Chang J.L."/>
            <person name="Chapple C."/>
            <person name="Chatterji S."/>
            <person name="Chinwalla A."/>
            <person name="Civetta A."/>
            <person name="Clifton S.W."/>
            <person name="Comeron J.M."/>
            <person name="Costello J.C."/>
            <person name="Coyne J.A."/>
            <person name="Daub J."/>
            <person name="David R.G."/>
            <person name="Delcher A.L."/>
            <person name="Delehaunty K."/>
            <person name="Do C.B."/>
            <person name="Ebling H."/>
            <person name="Edwards K."/>
            <person name="Eickbush T."/>
            <person name="Evans J.D."/>
            <person name="Filipski A."/>
            <person name="Findeiss S."/>
            <person name="Freyhult E."/>
            <person name="Fulton L."/>
            <person name="Fulton R."/>
            <person name="Garcia A.C."/>
            <person name="Gardiner A."/>
            <person name="Garfield D.A."/>
            <person name="Garvin B.E."/>
            <person name="Gibson G."/>
            <person name="Gilbert D."/>
            <person name="Gnerre S."/>
            <person name="Godfrey J."/>
            <person name="Good R."/>
            <person name="Gotea V."/>
            <person name="Gravely B."/>
            <person name="Greenberg A.J."/>
            <person name="Griffiths-Jones S."/>
            <person name="Gross S."/>
            <person name="Guigo R."/>
            <person name="Gustafson E.A."/>
            <person name="Haerty W."/>
            <person name="Hahn M.W."/>
            <person name="Halligan D.L."/>
            <person name="Halpern A.L."/>
            <person name="Halter G.M."/>
            <person name="Han M.V."/>
            <person name="Heger A."/>
            <person name="Hillier L."/>
            <person name="Hinrichs A.S."/>
            <person name="Holmes I."/>
            <person name="Hoskins R.A."/>
            <person name="Hubisz M.J."/>
            <person name="Hultmark D."/>
            <person name="Huntley M.A."/>
            <person name="Jaffe D.B."/>
            <person name="Jagadeeshan S."/>
            <person name="Jeck W.R."/>
            <person name="Johnson J."/>
            <person name="Jones C.D."/>
            <person name="Jordan W.C."/>
            <person name="Karpen G.H."/>
            <person name="Kataoka E."/>
            <person name="Keightley P.D."/>
            <person name="Kheradpour P."/>
            <person name="Kirkness E.F."/>
            <person name="Koerich L.B."/>
            <person name="Kristiansen K."/>
            <person name="Kudrna D."/>
            <person name="Kulathinal R.J."/>
            <person name="Kumar S."/>
            <person name="Kwok R."/>
            <person name="Lander E."/>
            <person name="Langley C.H."/>
            <person name="Lapoint R."/>
            <person name="Lazzaro B.P."/>
            <person name="Lee S.J."/>
            <person name="Levesque L."/>
            <person name="Li R."/>
            <person name="Lin C.F."/>
            <person name="Lin M.F."/>
            <person name="Lindblad-Toh K."/>
            <person name="Llopart A."/>
            <person name="Long M."/>
            <person name="Low L."/>
            <person name="Lozovsky E."/>
            <person name="Lu J."/>
            <person name="Luo M."/>
            <person name="Machado C.A."/>
            <person name="Makalowski W."/>
            <person name="Marzo M."/>
            <person name="Matsuda M."/>
            <person name="Matzkin L."/>
            <person name="McAllister B."/>
            <person name="McBride C.S."/>
            <person name="McKernan B."/>
            <person name="McKernan K."/>
            <person name="Mendez-Lago M."/>
            <person name="Minx P."/>
            <person name="Mollenhauer M.U."/>
            <person name="Montooth K."/>
            <person name="Mount S.M."/>
            <person name="Mu X."/>
            <person name="Myers E."/>
            <person name="Negre B."/>
            <person name="Newfeld S."/>
            <person name="Nielsen R."/>
            <person name="Noor M.A."/>
            <person name="O'Grady P."/>
            <person name="Pachter L."/>
            <person name="Papaceit M."/>
            <person name="Parisi M.J."/>
            <person name="Parisi M."/>
            <person name="Parts L."/>
            <person name="Pedersen J.S."/>
            <person name="Pesole G."/>
            <person name="Phillippy A.M."/>
            <person name="Ponting C.P."/>
            <person name="Pop M."/>
            <person name="Porcelli D."/>
            <person name="Powell J.R."/>
            <person name="Prohaska S."/>
            <person name="Pruitt K."/>
            <person name="Puig M."/>
            <person name="Quesneville H."/>
            <person name="Ram K.R."/>
            <person name="Rand D."/>
            <person name="Rasmussen M.D."/>
            <person name="Reed L.K."/>
            <person name="Reenan R."/>
            <person name="Reily A."/>
            <person name="Remington K.A."/>
            <person name="Rieger T.T."/>
            <person name="Ritchie M.G."/>
            <person name="Robin C."/>
            <person name="Rogers Y.H."/>
            <person name="Rohde C."/>
            <person name="Rozas J."/>
            <person name="Rubenfield M.J."/>
            <person name="Ruiz A."/>
            <person name="Russo S."/>
            <person name="Salzberg S.L."/>
            <person name="Sanchez-Gracia A."/>
            <person name="Saranga D.J."/>
            <person name="Sato H."/>
            <person name="Schaeffer S.W."/>
            <person name="Schatz M.C."/>
            <person name="Schlenke T."/>
            <person name="Schwartz R."/>
            <person name="Segarra C."/>
            <person name="Singh R.S."/>
            <person name="Sirot L."/>
            <person name="Sirota M."/>
            <person name="Sisneros N.B."/>
            <person name="Smith C.D."/>
            <person name="Smith T.F."/>
            <person name="Spieth J."/>
            <person name="Stage D.E."/>
            <person name="Stark A."/>
            <person name="Stephan W."/>
            <person name="Strausberg R.L."/>
            <person name="Strempel S."/>
            <person name="Sturgill D."/>
            <person name="Sutton G."/>
            <person name="Sutton G.G."/>
            <person name="Tao W."/>
            <person name="Teichmann S."/>
            <person name="Tobari Y.N."/>
            <person name="Tomimura Y."/>
            <person name="Tsolas J.M."/>
            <person name="Valente V.L."/>
            <person name="Venter E."/>
            <person name="Venter J.C."/>
            <person name="Vicario S."/>
            <person name="Vieira F.G."/>
            <person name="Vilella A.J."/>
            <person name="Villasante A."/>
            <person name="Walenz B."/>
            <person name="Wang J."/>
            <person name="Wasserman M."/>
            <person name="Watts T."/>
            <person name="Wilson D."/>
            <person name="Wilson R.K."/>
            <person name="Wing R.A."/>
            <person name="Wolfner M.F."/>
            <person name="Wong A."/>
            <person name="Wong G.K."/>
            <person name="Wu C.I."/>
            <person name="Wu G."/>
            <person name="Yamamoto D."/>
            <person name="Yang H.P."/>
            <person name="Yang S.P."/>
            <person name="Yorke J.A."/>
            <person name="Yoshida K."/>
            <person name="Zdobnov E."/>
            <person name="Zhang P."/>
            <person name="Zhang Y."/>
            <person name="Zimin A.V."/>
            <person name="Baldwin J."/>
            <person name="Abdouelleil A."/>
            <person name="Abdulkadir J."/>
            <person name="Abebe A."/>
            <person name="Abera B."/>
            <person name="Abreu J."/>
            <person name="Acer S.C."/>
            <person name="Aftuck L."/>
            <person name="Alexander A."/>
            <person name="An P."/>
            <person name="Anderson E."/>
            <person name="Anderson S."/>
            <person name="Arachi H."/>
            <person name="Azer M."/>
            <person name="Bachantsang P."/>
            <person name="Barry A."/>
            <person name="Bayul T."/>
            <person name="Berlin A."/>
            <person name="Bessette D."/>
            <person name="Bloom T."/>
            <person name="Blye J."/>
            <person name="Boguslavskiy L."/>
            <person name="Bonnet C."/>
            <person name="Boukhgalter B."/>
            <person name="Bourzgui I."/>
            <person name="Brown A."/>
            <person name="Cahill P."/>
            <person name="Channer S."/>
            <person name="Cheshatsang Y."/>
            <person name="Chuda L."/>
            <person name="Citroen M."/>
            <person name="Collymore A."/>
            <person name="Cooke P."/>
            <person name="Costello M."/>
            <person name="D'Aco K."/>
            <person name="Daza R."/>
            <person name="De Haan G."/>
            <person name="DeGray S."/>
            <person name="DeMaso C."/>
            <person name="Dhargay N."/>
            <person name="Dooley K."/>
            <person name="Dooley E."/>
            <person name="Doricent M."/>
            <person name="Dorje P."/>
            <person name="Dorjee K."/>
            <person name="Dupes A."/>
            <person name="Elong R."/>
            <person name="Falk J."/>
            <person name="Farina A."/>
            <person name="Faro S."/>
            <person name="Ferguson D."/>
            <person name="Fisher S."/>
            <person name="Foley C.D."/>
            <person name="Franke A."/>
            <person name="Friedrich D."/>
            <person name="Gadbois L."/>
            <person name="Gearin G."/>
            <person name="Gearin C.R."/>
            <person name="Giannoukos G."/>
            <person name="Goode T."/>
            <person name="Graham J."/>
            <person name="Grandbois E."/>
            <person name="Grewal S."/>
            <person name="Gyaltsen K."/>
            <person name="Hafez N."/>
            <person name="Hagos B."/>
            <person name="Hall J."/>
            <person name="Henson C."/>
            <person name="Hollinger A."/>
            <person name="Honan T."/>
            <person name="Huard M.D."/>
            <person name="Hughes L."/>
            <person name="Hurhula B."/>
            <person name="Husby M.E."/>
            <person name="Kamat A."/>
            <person name="Kanga B."/>
            <person name="Kashin S."/>
            <person name="Khazanovich D."/>
            <person name="Kisner P."/>
            <person name="Lance K."/>
            <person name="Lara M."/>
            <person name="Lee W."/>
            <person name="Lennon N."/>
            <person name="Letendre F."/>
            <person name="LeVine R."/>
            <person name="Lipovsky A."/>
            <person name="Liu X."/>
            <person name="Liu J."/>
            <person name="Liu S."/>
            <person name="Lokyitsang T."/>
            <person name="Lokyitsang Y."/>
            <person name="Lubonja R."/>
            <person name="Lui A."/>
            <person name="MacDonald P."/>
            <person name="Magnisalis V."/>
            <person name="Maru K."/>
            <person name="Matthews C."/>
            <person name="McCusker W."/>
            <person name="McDonough S."/>
            <person name="Mehta T."/>
            <person name="Meldrim J."/>
            <person name="Meneus L."/>
            <person name="Mihai O."/>
            <person name="Mihalev A."/>
            <person name="Mihova T."/>
            <person name="Mittelman R."/>
            <person name="Mlenga V."/>
            <person name="Montmayeur A."/>
            <person name="Mulrain L."/>
            <person name="Navidi A."/>
            <person name="Naylor J."/>
            <person name="Negash T."/>
            <person name="Nguyen T."/>
            <person name="Nguyen N."/>
            <person name="Nicol R."/>
            <person name="Norbu C."/>
            <person name="Norbu N."/>
            <person name="Novod N."/>
            <person name="O'Neill B."/>
            <person name="Osman S."/>
            <person name="Markiewicz E."/>
            <person name="Oyono O.L."/>
            <person name="Patti C."/>
            <person name="Phunkhang P."/>
            <person name="Pierre F."/>
            <person name="Priest M."/>
            <person name="Raghuraman S."/>
            <person name="Rege F."/>
            <person name="Reyes R."/>
            <person name="Rise C."/>
            <person name="Rogov P."/>
            <person name="Ross K."/>
            <person name="Ryan E."/>
            <person name="Settipalli S."/>
            <person name="Shea T."/>
            <person name="Sherpa N."/>
            <person name="Shi L."/>
            <person name="Shih D."/>
            <person name="Sparrow T."/>
            <person name="Spaulding J."/>
            <person name="Stalker J."/>
            <person name="Stange-Thomann N."/>
            <person name="Stavropoulos S."/>
            <person name="Stone C."/>
            <person name="Strader C."/>
            <person name="Tesfaye S."/>
            <person name="Thomson T."/>
            <person name="Thoulutsang Y."/>
            <person name="Thoulutsang D."/>
            <person name="Topham K."/>
            <person name="Topping I."/>
            <person name="Tsamla T."/>
            <person name="Vassiliev H."/>
            <person name="Vo A."/>
            <person name="Wangchuk T."/>
            <person name="Wangdi T."/>
            <person name="Weiand M."/>
            <person name="Wilkinson J."/>
            <person name="Wilson A."/>
            <person name="Yadav S."/>
            <person name="Young G."/>
            <person name="Yu Q."/>
            <person name="Zembek L."/>
            <person name="Zhong D."/>
            <person name="Zimmer A."/>
            <person name="Zwirko Z."/>
            <person name="Jaffe D.B."/>
            <person name="Alvarez P."/>
            <person name="Brockman W."/>
            <person name="Butler J."/>
            <person name="Chin C."/>
            <person name="Gnerre S."/>
            <person name="Grabherr M."/>
            <person name="Kleber M."/>
            <person name="Mauceli E."/>
            <person name="MacCallum I."/>
        </authorList>
    </citation>
    <scope>NUCLEOTIDE SEQUENCE [LARGE SCALE GENOMIC DNA]</scope>
    <source>
        <strain evidence="1 2">TSC#14021-0224.01</strain>
    </source>
</reference>